<dbReference type="PANTHER" id="PTHR10194">
    <property type="entry name" value="RAS GTPASE-ACTIVATING PROTEINS"/>
    <property type="match status" value="1"/>
</dbReference>
<dbReference type="InterPro" id="IPR008936">
    <property type="entry name" value="Rho_GTPase_activation_prot"/>
</dbReference>
<dbReference type="Gene3D" id="1.10.506.10">
    <property type="entry name" value="GTPase Activation - p120gap, domain 1"/>
    <property type="match status" value="1"/>
</dbReference>
<evidence type="ECO:0000256" key="2">
    <source>
        <dbReference type="SAM" id="MobiDB-lite"/>
    </source>
</evidence>
<keyword evidence="5" id="KW-1185">Reference proteome</keyword>
<dbReference type="Pfam" id="PF00616">
    <property type="entry name" value="RasGAP"/>
    <property type="match status" value="1"/>
</dbReference>
<dbReference type="AlphaFoldDB" id="A0A3P7NM56"/>
<dbReference type="OrthoDB" id="1562946at2759"/>
<dbReference type="InterPro" id="IPR001936">
    <property type="entry name" value="RasGAP_dom"/>
</dbReference>
<dbReference type="InterPro" id="IPR039360">
    <property type="entry name" value="Ras_GTPase"/>
</dbReference>
<feature type="region of interest" description="Disordered" evidence="2">
    <location>
        <begin position="89"/>
        <end position="112"/>
    </location>
</feature>
<protein>
    <recommendedName>
        <fullName evidence="3">Ras-GAP domain-containing protein</fullName>
    </recommendedName>
</protein>
<dbReference type="Proteomes" id="UP000281553">
    <property type="component" value="Unassembled WGS sequence"/>
</dbReference>
<gene>
    <name evidence="4" type="ORF">DILT_LOCUS6220</name>
</gene>
<dbReference type="PROSITE" id="PS50018">
    <property type="entry name" value="RAS_GTPASE_ACTIV_2"/>
    <property type="match status" value="1"/>
</dbReference>
<sequence>MVLRSNSLATKAIELYLRQTGEPYLHAALDEVVETILASTKTPAASVVTSMQSPREKRGSLDTELNLTELSCELRRTFFEIRRSMVPSDYAGGKGQSERSFTKFSSSSNDSSQQQHVQSAKELFEHVISACVFLRFVCPAILSPSLFGLTDRFPEDTRVVRAFTLVAKAIQNLANFTLFGDAKEMHMSFLNRFVAEQLPAMRAFLWRISDLPSESEVQQASSVPSYFARLVDVFMVSESSVGGTHRRSTLAVSPQFRTSNLGLEEAHLNGGVSSDFDDMLNPELLSRVAVAAGEARAAVDCI</sequence>
<evidence type="ECO:0000313" key="5">
    <source>
        <dbReference type="Proteomes" id="UP000281553"/>
    </source>
</evidence>
<name>A0A3P7NM56_DIBLA</name>
<accession>A0A3P7NM56</accession>
<evidence type="ECO:0000259" key="3">
    <source>
        <dbReference type="PROSITE" id="PS50018"/>
    </source>
</evidence>
<keyword evidence="1" id="KW-0343">GTPase activation</keyword>
<reference evidence="4 5" key="1">
    <citation type="submission" date="2018-11" db="EMBL/GenBank/DDBJ databases">
        <authorList>
            <consortium name="Pathogen Informatics"/>
        </authorList>
    </citation>
    <scope>NUCLEOTIDE SEQUENCE [LARGE SCALE GENOMIC DNA]</scope>
</reference>
<feature type="compositionally biased region" description="Low complexity" evidence="2">
    <location>
        <begin position="102"/>
        <end position="112"/>
    </location>
</feature>
<dbReference type="SMART" id="SM00323">
    <property type="entry name" value="RasGAP"/>
    <property type="match status" value="1"/>
</dbReference>
<dbReference type="PANTHER" id="PTHR10194:SF60">
    <property type="entry name" value="RAS GTPASE-ACTIVATING PROTEIN RASKOL"/>
    <property type="match status" value="1"/>
</dbReference>
<dbReference type="EMBL" id="UYRU01049056">
    <property type="protein sequence ID" value="VDN10389.1"/>
    <property type="molecule type" value="Genomic_DNA"/>
</dbReference>
<evidence type="ECO:0000256" key="1">
    <source>
        <dbReference type="ARBA" id="ARBA00022468"/>
    </source>
</evidence>
<dbReference type="SUPFAM" id="SSF48350">
    <property type="entry name" value="GTPase activation domain, GAP"/>
    <property type="match status" value="1"/>
</dbReference>
<organism evidence="4 5">
    <name type="scientific">Dibothriocephalus latus</name>
    <name type="common">Fish tapeworm</name>
    <name type="synonym">Diphyllobothrium latum</name>
    <dbReference type="NCBI Taxonomy" id="60516"/>
    <lineage>
        <taxon>Eukaryota</taxon>
        <taxon>Metazoa</taxon>
        <taxon>Spiralia</taxon>
        <taxon>Lophotrochozoa</taxon>
        <taxon>Platyhelminthes</taxon>
        <taxon>Cestoda</taxon>
        <taxon>Eucestoda</taxon>
        <taxon>Diphyllobothriidea</taxon>
        <taxon>Diphyllobothriidae</taxon>
        <taxon>Dibothriocephalus</taxon>
    </lineage>
</organism>
<evidence type="ECO:0000313" key="4">
    <source>
        <dbReference type="EMBL" id="VDN10389.1"/>
    </source>
</evidence>
<dbReference type="InterPro" id="IPR023152">
    <property type="entry name" value="RasGAP_CS"/>
</dbReference>
<dbReference type="GO" id="GO:0005096">
    <property type="term" value="F:GTPase activator activity"/>
    <property type="evidence" value="ECO:0007669"/>
    <property type="project" value="UniProtKB-KW"/>
</dbReference>
<feature type="domain" description="Ras-GAP" evidence="3">
    <location>
        <begin position="1"/>
        <end position="175"/>
    </location>
</feature>
<proteinExistence type="predicted"/>
<dbReference type="PROSITE" id="PS00509">
    <property type="entry name" value="RAS_GTPASE_ACTIV_1"/>
    <property type="match status" value="1"/>
</dbReference>